<proteinExistence type="predicted"/>
<dbReference type="STRING" id="1218492.JG30_12090"/>
<gene>
    <name evidence="2" type="ORF">JG30_12090</name>
</gene>
<name>A0A0F4LQF1_9LACO</name>
<sequence>MNTRHVQQFSKLLLFYILLQPFLDIITGWQVRLLPHFGLTAGVLVRAVMLLAVLLFIMQAAKAQRNWVDRNIGYYLVGLLLLAVLNLGINKFSKPVFSLFTEAAGTFKSMYYLIILVGFYYAFRNLSARQIKRLVPAIVYWAQCCVSVSMILAHWTQTAFKTYPQGKLGESGWFNAGNELGAILAITFPIVTLYAIKQTQKYGYFWYWLGVFLMVIAIIMVGTKSCFYGMIIGIFFVLVNQFCFYWWHHRQQQRSFSRRYFYVNLVMIVLMLGGILGMYPHAPVKLNSTIQMEIIKDNQKNQKEILKEKKAHRKLNHYEKFLVKNQELNNPLVAKLLSGRTNYFRTIKAQYHRANWGQKLFGLGYGGNYRHKPLTIEMDWVDFFFQFGVIGFVITMTPLVGIIVYLLYRFFKGINTAFIWDNLLYFVAFGLGIFMSIISGHVLNAPGVSTYLGLVAAYLLNYVAHTKNYDFNDHF</sequence>
<evidence type="ECO:0000313" key="3">
    <source>
        <dbReference type="Proteomes" id="UP000033558"/>
    </source>
</evidence>
<feature type="transmembrane region" description="Helical" evidence="1">
    <location>
        <begin position="260"/>
        <end position="279"/>
    </location>
</feature>
<accession>A0A0F4LQF1</accession>
<dbReference type="PATRIC" id="fig|1218492.5.peg.1353"/>
<evidence type="ECO:0000313" key="2">
    <source>
        <dbReference type="EMBL" id="KJY61017.1"/>
    </source>
</evidence>
<keyword evidence="1" id="KW-1133">Transmembrane helix</keyword>
<feature type="transmembrane region" description="Helical" evidence="1">
    <location>
        <begin position="383"/>
        <end position="411"/>
    </location>
</feature>
<feature type="transmembrane region" description="Helical" evidence="1">
    <location>
        <begin position="176"/>
        <end position="196"/>
    </location>
</feature>
<feature type="transmembrane region" description="Helical" evidence="1">
    <location>
        <begin position="423"/>
        <end position="442"/>
    </location>
</feature>
<comment type="caution">
    <text evidence="2">The sequence shown here is derived from an EMBL/GenBank/DDBJ whole genome shotgun (WGS) entry which is preliminary data.</text>
</comment>
<dbReference type="HOGENOM" id="CLU_045522_1_0_9"/>
<feature type="transmembrane region" description="Helical" evidence="1">
    <location>
        <begin position="138"/>
        <end position="156"/>
    </location>
</feature>
<dbReference type="Proteomes" id="UP000033558">
    <property type="component" value="Unassembled WGS sequence"/>
</dbReference>
<dbReference type="Pfam" id="PF13425">
    <property type="entry name" value="O-antigen_lig"/>
    <property type="match status" value="1"/>
</dbReference>
<feature type="transmembrane region" description="Helical" evidence="1">
    <location>
        <begin position="109"/>
        <end position="126"/>
    </location>
</feature>
<reference evidence="2 3" key="1">
    <citation type="submission" date="2015-01" db="EMBL/GenBank/DDBJ databases">
        <title>Comparative genomics of the lactic acid bacteria isolated from the honey bee gut.</title>
        <authorList>
            <person name="Ellegaard K.M."/>
            <person name="Tamarit D."/>
            <person name="Javelind E."/>
            <person name="Olofsson T."/>
            <person name="Andersson S.G."/>
            <person name="Vasquez A."/>
        </authorList>
    </citation>
    <scope>NUCLEOTIDE SEQUENCE [LARGE SCALE GENOMIC DNA]</scope>
    <source>
        <strain evidence="2 3">Bin4</strain>
    </source>
</reference>
<feature type="transmembrane region" description="Helical" evidence="1">
    <location>
        <begin position="227"/>
        <end position="248"/>
    </location>
</feature>
<dbReference type="OrthoDB" id="2281244at2"/>
<dbReference type="InterPro" id="IPR049504">
    <property type="entry name" value="O-antigen_lig"/>
</dbReference>
<organism evidence="2 3">
    <name type="scientific">Bombilactobacillus mellifer</name>
    <dbReference type="NCBI Taxonomy" id="1218492"/>
    <lineage>
        <taxon>Bacteria</taxon>
        <taxon>Bacillati</taxon>
        <taxon>Bacillota</taxon>
        <taxon>Bacilli</taxon>
        <taxon>Lactobacillales</taxon>
        <taxon>Lactobacillaceae</taxon>
        <taxon>Bombilactobacillus</taxon>
    </lineage>
</organism>
<keyword evidence="1" id="KW-0472">Membrane</keyword>
<keyword evidence="1" id="KW-0812">Transmembrane</keyword>
<feature type="transmembrane region" description="Helical" evidence="1">
    <location>
        <begin position="12"/>
        <end position="31"/>
    </location>
</feature>
<dbReference type="EMBL" id="JXJQ01000009">
    <property type="protein sequence ID" value="KJY61017.1"/>
    <property type="molecule type" value="Genomic_DNA"/>
</dbReference>
<feature type="transmembrane region" description="Helical" evidence="1">
    <location>
        <begin position="203"/>
        <end position="221"/>
    </location>
</feature>
<feature type="transmembrane region" description="Helical" evidence="1">
    <location>
        <begin position="448"/>
        <end position="464"/>
    </location>
</feature>
<dbReference type="RefSeq" id="WP_046317059.1">
    <property type="nucleotide sequence ID" value="NZ_JBHSZT010000010.1"/>
</dbReference>
<evidence type="ECO:0000256" key="1">
    <source>
        <dbReference type="SAM" id="Phobius"/>
    </source>
</evidence>
<keyword evidence="3" id="KW-1185">Reference proteome</keyword>
<dbReference type="AlphaFoldDB" id="A0A0F4LQF1"/>
<feature type="transmembrane region" description="Helical" evidence="1">
    <location>
        <begin position="72"/>
        <end position="89"/>
    </location>
</feature>
<feature type="transmembrane region" description="Helical" evidence="1">
    <location>
        <begin position="37"/>
        <end position="60"/>
    </location>
</feature>
<protein>
    <submittedName>
        <fullName evidence="2">Uncharacterized protein</fullName>
    </submittedName>
</protein>